<evidence type="ECO:0000256" key="1">
    <source>
        <dbReference type="ARBA" id="ARBA00004141"/>
    </source>
</evidence>
<dbReference type="PANTHER" id="PTHR32234:SF0">
    <property type="entry name" value="THIOL:DISULFIDE INTERCHANGE PROTEIN DSBD"/>
    <property type="match status" value="1"/>
</dbReference>
<accession>A0ABQ0JCJ0</accession>
<comment type="subcellular location">
    <subcellularLocation>
        <location evidence="1">Membrane</location>
        <topology evidence="1">Multi-pass membrane protein</topology>
    </subcellularLocation>
</comment>
<dbReference type="InterPro" id="IPR003834">
    <property type="entry name" value="Cyt_c_assmbl_TM_dom"/>
</dbReference>
<reference evidence="8" key="1">
    <citation type="submission" date="2014-09" db="EMBL/GenBank/DDBJ databases">
        <title>Vibrio variabilis JCM 19239. (C206) whole genome shotgun sequence.</title>
        <authorList>
            <person name="Sawabe T."/>
            <person name="Meirelles P."/>
            <person name="Nakanishi M."/>
            <person name="Sayaka M."/>
            <person name="Hattori M."/>
            <person name="Ohkuma M."/>
        </authorList>
    </citation>
    <scope>NUCLEOTIDE SEQUENCE [LARGE SCALE GENOMIC DNA]</scope>
    <source>
        <strain evidence="8">JCM 19239</strain>
    </source>
</reference>
<protein>
    <submittedName>
        <fullName evidence="7">Cytochrome c-type biogenesis protein DsbD protein-disulfide reductase</fullName>
        <ecNumber evidence="7">1.8.1.8</ecNumber>
    </submittedName>
</protein>
<dbReference type="Proteomes" id="UP000029223">
    <property type="component" value="Unassembled WGS sequence"/>
</dbReference>
<dbReference type="PANTHER" id="PTHR32234">
    <property type="entry name" value="THIOL:DISULFIDE INTERCHANGE PROTEIN DSBD"/>
    <property type="match status" value="1"/>
</dbReference>
<keyword evidence="3" id="KW-0201">Cytochrome c-type biogenesis</keyword>
<sequence length="51" mass="5347">MSALFVALSLSMFGLYTLQLPSGVQTWLNNLSNKQQGGNLLGVFAMGAISG</sequence>
<name>A0ABQ0JCJ0_9VIBR</name>
<comment type="caution">
    <text evidence="7">The sequence shown here is derived from an EMBL/GenBank/DDBJ whole genome shotgun (WGS) entry which is preliminary data.</text>
</comment>
<evidence type="ECO:0000256" key="5">
    <source>
        <dbReference type="ARBA" id="ARBA00023136"/>
    </source>
</evidence>
<keyword evidence="2" id="KW-0812">Transmembrane</keyword>
<evidence type="ECO:0000256" key="2">
    <source>
        <dbReference type="ARBA" id="ARBA00022692"/>
    </source>
</evidence>
<evidence type="ECO:0000256" key="4">
    <source>
        <dbReference type="ARBA" id="ARBA00022989"/>
    </source>
</evidence>
<keyword evidence="5" id="KW-0472">Membrane</keyword>
<gene>
    <name evidence="7" type="ORF">JCM19239_363</name>
</gene>
<evidence type="ECO:0000256" key="3">
    <source>
        <dbReference type="ARBA" id="ARBA00022748"/>
    </source>
</evidence>
<dbReference type="EC" id="1.8.1.8" evidence="7"/>
<organism evidence="7 8">
    <name type="scientific">Vibrio variabilis</name>
    <dbReference type="NCBI Taxonomy" id="990271"/>
    <lineage>
        <taxon>Bacteria</taxon>
        <taxon>Pseudomonadati</taxon>
        <taxon>Pseudomonadota</taxon>
        <taxon>Gammaproteobacteria</taxon>
        <taxon>Vibrionales</taxon>
        <taxon>Vibrionaceae</taxon>
        <taxon>Vibrio</taxon>
    </lineage>
</organism>
<dbReference type="Pfam" id="PF02683">
    <property type="entry name" value="DsbD_TM"/>
    <property type="match status" value="1"/>
</dbReference>
<feature type="domain" description="Cytochrome C biogenesis protein transmembrane" evidence="6">
    <location>
        <begin position="1"/>
        <end position="51"/>
    </location>
</feature>
<dbReference type="EMBL" id="BBMS01000018">
    <property type="protein sequence ID" value="GAL26456.1"/>
    <property type="molecule type" value="Genomic_DNA"/>
</dbReference>
<evidence type="ECO:0000313" key="8">
    <source>
        <dbReference type="Proteomes" id="UP000029223"/>
    </source>
</evidence>
<dbReference type="GO" id="GO:0047134">
    <property type="term" value="F:protein-disulfide reductase [NAD(P)H] activity"/>
    <property type="evidence" value="ECO:0007669"/>
    <property type="project" value="UniProtKB-EC"/>
</dbReference>
<keyword evidence="8" id="KW-1185">Reference proteome</keyword>
<evidence type="ECO:0000259" key="6">
    <source>
        <dbReference type="Pfam" id="PF02683"/>
    </source>
</evidence>
<evidence type="ECO:0000313" key="7">
    <source>
        <dbReference type="EMBL" id="GAL26456.1"/>
    </source>
</evidence>
<proteinExistence type="predicted"/>
<keyword evidence="4" id="KW-1133">Transmembrane helix</keyword>
<keyword evidence="7" id="KW-0560">Oxidoreductase</keyword>